<dbReference type="AlphaFoldDB" id="A0A7S4NDB3"/>
<keyword evidence="1" id="KW-0812">Transmembrane</keyword>
<evidence type="ECO:0008006" key="3">
    <source>
        <dbReference type="Google" id="ProtNLM"/>
    </source>
</evidence>
<dbReference type="Gene3D" id="3.20.20.190">
    <property type="entry name" value="Phosphatidylinositol (PI) phosphodiesterase"/>
    <property type="match status" value="1"/>
</dbReference>
<organism evidence="2">
    <name type="scientific">Odontella aurita</name>
    <dbReference type="NCBI Taxonomy" id="265563"/>
    <lineage>
        <taxon>Eukaryota</taxon>
        <taxon>Sar</taxon>
        <taxon>Stramenopiles</taxon>
        <taxon>Ochrophyta</taxon>
        <taxon>Bacillariophyta</taxon>
        <taxon>Mediophyceae</taxon>
        <taxon>Biddulphiophycidae</taxon>
        <taxon>Eupodiscales</taxon>
        <taxon>Odontellaceae</taxon>
        <taxon>Odontella</taxon>
    </lineage>
</organism>
<dbReference type="InterPro" id="IPR051057">
    <property type="entry name" value="PI-PLC_domain"/>
</dbReference>
<protein>
    <recommendedName>
        <fullName evidence="3">Phosphatidylinositol-specific phospholipase C X domain-containing protein</fullName>
    </recommendedName>
</protein>
<dbReference type="InterPro" id="IPR017946">
    <property type="entry name" value="PLC-like_Pdiesterase_TIM-brl"/>
</dbReference>
<reference evidence="2" key="1">
    <citation type="submission" date="2021-01" db="EMBL/GenBank/DDBJ databases">
        <authorList>
            <person name="Corre E."/>
            <person name="Pelletier E."/>
            <person name="Niang G."/>
            <person name="Scheremetjew M."/>
            <person name="Finn R."/>
            <person name="Kale V."/>
            <person name="Holt S."/>
            <person name="Cochrane G."/>
            <person name="Meng A."/>
            <person name="Brown T."/>
            <person name="Cohen L."/>
        </authorList>
    </citation>
    <scope>NUCLEOTIDE SEQUENCE</scope>
    <source>
        <strain evidence="2">Isolate 1302-5</strain>
    </source>
</reference>
<dbReference type="PANTHER" id="PTHR13593:SF140">
    <property type="entry name" value="PLC-LIKE PHOSPHODIESTERASE"/>
    <property type="match status" value="1"/>
</dbReference>
<evidence type="ECO:0000313" key="2">
    <source>
        <dbReference type="EMBL" id="CAE2279452.1"/>
    </source>
</evidence>
<name>A0A7S4NDB3_9STRA</name>
<dbReference type="PANTHER" id="PTHR13593">
    <property type="match status" value="1"/>
</dbReference>
<keyword evidence="1" id="KW-1133">Transmembrane helix</keyword>
<feature type="transmembrane region" description="Helical" evidence="1">
    <location>
        <begin position="21"/>
        <end position="42"/>
    </location>
</feature>
<proteinExistence type="predicted"/>
<dbReference type="EMBL" id="HBKQ01053411">
    <property type="protein sequence ID" value="CAE2279452.1"/>
    <property type="molecule type" value="Transcribed_RNA"/>
</dbReference>
<dbReference type="GO" id="GO:0008081">
    <property type="term" value="F:phosphoric diester hydrolase activity"/>
    <property type="evidence" value="ECO:0007669"/>
    <property type="project" value="InterPro"/>
</dbReference>
<keyword evidence="1" id="KW-0472">Membrane</keyword>
<gene>
    <name evidence="2" type="ORF">OAUR00152_LOCUS36779</name>
</gene>
<evidence type="ECO:0000256" key="1">
    <source>
        <dbReference type="SAM" id="Phobius"/>
    </source>
</evidence>
<dbReference type="GO" id="GO:0006629">
    <property type="term" value="P:lipid metabolic process"/>
    <property type="evidence" value="ECO:0007669"/>
    <property type="project" value="InterPro"/>
</dbReference>
<accession>A0A7S4NDB3</accession>
<dbReference type="Pfam" id="PF26146">
    <property type="entry name" value="PI-PLC_X"/>
    <property type="match status" value="1"/>
</dbReference>
<sequence>MRCSRSSGHEEKSRCRCTWPLAIAFLLTLAVTVILIFALGPIEQGVSKAMPHFEPINFKDDFTNPLPSTIAPSASPVETTDPTYEFMQCPNDGGKCCNGLESNCDLRLNETVFAVAHNAMSTEESGYQIGYNHYRNLDGALRAGFRGLNLDVCKCKGKLSFCHTLCGYGDRDPAQVILEIEAFLDEHPTEFVVLVFQFSTGSPTLAELFKVMKSVDGFVEKMYVFDSDNSKWPMMRDLIYGEEKKQILAFQHYANITCCQHDANVTCSDADSCPAQLHDYFHFTADTEYEFKTVAAMRDYETSCKIDRGKTGLKNFLNVNSFVTPPNSIAAQEANNLGFAKERLSKCSSMTGLLPNFITVDFWSEGDLPQLVQMVNREAYDVLEQS</sequence>
<dbReference type="SUPFAM" id="SSF51695">
    <property type="entry name" value="PLC-like phosphodiesterases"/>
    <property type="match status" value="1"/>
</dbReference>